<evidence type="ECO:0000313" key="3">
    <source>
        <dbReference type="Proteomes" id="UP000288805"/>
    </source>
</evidence>
<evidence type="ECO:0008006" key="4">
    <source>
        <dbReference type="Google" id="ProtNLM"/>
    </source>
</evidence>
<dbReference type="AlphaFoldDB" id="A0A438GWI1"/>
<dbReference type="EMBL" id="QGNW01000326">
    <property type="protein sequence ID" value="RVW76559.1"/>
    <property type="molecule type" value="Genomic_DNA"/>
</dbReference>
<proteinExistence type="predicted"/>
<feature type="compositionally biased region" description="Polar residues" evidence="1">
    <location>
        <begin position="18"/>
        <end position="30"/>
    </location>
</feature>
<gene>
    <name evidence="2" type="ORF">CK203_048673</name>
</gene>
<protein>
    <recommendedName>
        <fullName evidence="4">Ubiquitin-like protease family profile domain-containing protein</fullName>
    </recommendedName>
</protein>
<sequence length="242" mass="27208">MEPQDNLAPTPYSPIGMETSSTTTHSQPVAPQSHVEASLPSQVTVEEAREYDGPGGSGNQALKRSSMRRCKRIGKRIVKCLPTCKSLFVTHCVKKFPKISHADRVVADYALTEIGDPSEILCEMYGMYITREEISCLNAGGGLIQCNLKADATNQVIMDRCRMYLDAAILGRDLRTFDMMFHHRMYDCGILVLKFMEFWNGATLSTSMAEDKLHMYRVQLVVQLLLNEWNSVTDKIMNSCQL</sequence>
<dbReference type="SUPFAM" id="SSF54001">
    <property type="entry name" value="Cysteine proteinases"/>
    <property type="match status" value="1"/>
</dbReference>
<reference evidence="2 3" key="1">
    <citation type="journal article" date="2018" name="PLoS Genet.">
        <title>Population sequencing reveals clonal diversity and ancestral inbreeding in the grapevine cultivar Chardonnay.</title>
        <authorList>
            <person name="Roach M.J."/>
            <person name="Johnson D.L."/>
            <person name="Bohlmann J."/>
            <person name="van Vuuren H.J."/>
            <person name="Jones S.J."/>
            <person name="Pretorius I.S."/>
            <person name="Schmidt S.A."/>
            <person name="Borneman A.R."/>
        </authorList>
    </citation>
    <scope>NUCLEOTIDE SEQUENCE [LARGE SCALE GENOMIC DNA]</scope>
    <source>
        <strain evidence="3">cv. Chardonnay</strain>
        <tissue evidence="2">Leaf</tissue>
    </source>
</reference>
<evidence type="ECO:0000313" key="2">
    <source>
        <dbReference type="EMBL" id="RVW76559.1"/>
    </source>
</evidence>
<dbReference type="InterPro" id="IPR038765">
    <property type="entry name" value="Papain-like_cys_pep_sf"/>
</dbReference>
<feature type="region of interest" description="Disordered" evidence="1">
    <location>
        <begin position="1"/>
        <end position="42"/>
    </location>
</feature>
<dbReference type="Proteomes" id="UP000288805">
    <property type="component" value="Unassembled WGS sequence"/>
</dbReference>
<comment type="caution">
    <text evidence="2">The sequence shown here is derived from an EMBL/GenBank/DDBJ whole genome shotgun (WGS) entry which is preliminary data.</text>
</comment>
<organism evidence="2 3">
    <name type="scientific">Vitis vinifera</name>
    <name type="common">Grape</name>
    <dbReference type="NCBI Taxonomy" id="29760"/>
    <lineage>
        <taxon>Eukaryota</taxon>
        <taxon>Viridiplantae</taxon>
        <taxon>Streptophyta</taxon>
        <taxon>Embryophyta</taxon>
        <taxon>Tracheophyta</taxon>
        <taxon>Spermatophyta</taxon>
        <taxon>Magnoliopsida</taxon>
        <taxon>eudicotyledons</taxon>
        <taxon>Gunneridae</taxon>
        <taxon>Pentapetalae</taxon>
        <taxon>rosids</taxon>
        <taxon>Vitales</taxon>
        <taxon>Vitaceae</taxon>
        <taxon>Viteae</taxon>
        <taxon>Vitis</taxon>
    </lineage>
</organism>
<name>A0A438GWI1_VITVI</name>
<accession>A0A438GWI1</accession>
<evidence type="ECO:0000256" key="1">
    <source>
        <dbReference type="SAM" id="MobiDB-lite"/>
    </source>
</evidence>